<keyword evidence="3" id="KW-1185">Reference proteome</keyword>
<dbReference type="AlphaFoldDB" id="A0A8B7YS43"/>
<evidence type="ECO:0000256" key="1">
    <source>
        <dbReference type="SAM" id="MobiDB-lite"/>
    </source>
</evidence>
<feature type="domain" description="MD-2-related lipid-recognition" evidence="2">
    <location>
        <begin position="213"/>
        <end position="341"/>
    </location>
</feature>
<dbReference type="SUPFAM" id="SSF81296">
    <property type="entry name" value="E set domains"/>
    <property type="match status" value="1"/>
</dbReference>
<dbReference type="SMART" id="SM00737">
    <property type="entry name" value="ML"/>
    <property type="match status" value="1"/>
</dbReference>
<dbReference type="Proteomes" id="UP000694845">
    <property type="component" value="Unplaced"/>
</dbReference>
<evidence type="ECO:0000313" key="4">
    <source>
        <dbReference type="RefSeq" id="XP_022096103.1"/>
    </source>
</evidence>
<proteinExistence type="predicted"/>
<dbReference type="OrthoDB" id="10069442at2759"/>
<dbReference type="InterPro" id="IPR003172">
    <property type="entry name" value="ML_dom"/>
</dbReference>
<feature type="compositionally biased region" description="Basic and acidic residues" evidence="1">
    <location>
        <begin position="86"/>
        <end position="97"/>
    </location>
</feature>
<dbReference type="OMA" id="WEDACEL"/>
<accession>A0A8B7YS43</accession>
<sequence>MKMTFKRGFACGMITVLAFVGVYLTFFNHPPADETLQANAHNSAHKLGPPKFSNDIGPSKSNSADGSRHILNQEVDTAKRTKEKILRDQGTHPKDDLLSQGSSLANDPHGNDSARAVVNIDSLIDVIVASDQEKQEKSPKEPVGQISARTTAASENANGVKDDVKEVNMNGEKGGADTDGGGRSKIISHLDYPRFDWDKWVTDNNLVDVGTMWGYCDDPDPAEVGKILLMKDEDRGGLKVVVVMNTTFDEPVVSGLIQAHVMYGEMSFYDKEMDICTLYDDTELEPGEERDTFFDCPMAAGTKYYTKELHVPFFLPSGHFTAKAKLVDQQDRSVICTSAELQI</sequence>
<dbReference type="GeneID" id="110982165"/>
<feature type="region of interest" description="Disordered" evidence="1">
    <location>
        <begin position="86"/>
        <end position="112"/>
    </location>
</feature>
<feature type="region of interest" description="Disordered" evidence="1">
    <location>
        <begin position="43"/>
        <end position="71"/>
    </location>
</feature>
<name>A0A8B7YS43_ACAPL</name>
<dbReference type="KEGG" id="aplc:110982165"/>
<evidence type="ECO:0000259" key="2">
    <source>
        <dbReference type="SMART" id="SM00737"/>
    </source>
</evidence>
<dbReference type="InterPro" id="IPR014756">
    <property type="entry name" value="Ig_E-set"/>
</dbReference>
<dbReference type="Gene3D" id="2.60.40.770">
    <property type="match status" value="1"/>
</dbReference>
<dbReference type="RefSeq" id="XP_022096103.1">
    <property type="nucleotide sequence ID" value="XM_022240411.1"/>
</dbReference>
<protein>
    <submittedName>
        <fullName evidence="4">Uncharacterized protein LOC110982165</fullName>
    </submittedName>
</protein>
<evidence type="ECO:0000313" key="3">
    <source>
        <dbReference type="Proteomes" id="UP000694845"/>
    </source>
</evidence>
<reference evidence="4" key="1">
    <citation type="submission" date="2025-08" db="UniProtKB">
        <authorList>
            <consortium name="RefSeq"/>
        </authorList>
    </citation>
    <scope>IDENTIFICATION</scope>
</reference>
<organism evidence="3 4">
    <name type="scientific">Acanthaster planci</name>
    <name type="common">Crown-of-thorns starfish</name>
    <dbReference type="NCBI Taxonomy" id="133434"/>
    <lineage>
        <taxon>Eukaryota</taxon>
        <taxon>Metazoa</taxon>
        <taxon>Echinodermata</taxon>
        <taxon>Eleutherozoa</taxon>
        <taxon>Asterozoa</taxon>
        <taxon>Asteroidea</taxon>
        <taxon>Valvatacea</taxon>
        <taxon>Valvatida</taxon>
        <taxon>Acanthasteridae</taxon>
        <taxon>Acanthaster</taxon>
    </lineage>
</organism>
<gene>
    <name evidence="4" type="primary">LOC110982165</name>
</gene>
<dbReference type="Pfam" id="PF02221">
    <property type="entry name" value="E1_DerP2_DerF2"/>
    <property type="match status" value="1"/>
</dbReference>